<protein>
    <submittedName>
        <fullName evidence="1">Desmoplakin like</fullName>
    </submittedName>
</protein>
<evidence type="ECO:0000313" key="2">
    <source>
        <dbReference type="Proteomes" id="UP000241394"/>
    </source>
</evidence>
<dbReference type="AlphaFoldDB" id="A0A2R6QIE4"/>
<accession>A0A2R6QIE4</accession>
<proteinExistence type="predicted"/>
<dbReference type="Gramene" id="PSS08378">
    <property type="protein sequence ID" value="PSS08378"/>
    <property type="gene ID" value="CEY00_Acc18728"/>
</dbReference>
<dbReference type="OrthoDB" id="618098at2759"/>
<name>A0A2R6QIE4_ACTCC</name>
<dbReference type="STRING" id="1590841.A0A2R6QIE4"/>
<gene>
    <name evidence="1" type="ORF">CEY00_Acc18728</name>
</gene>
<dbReference type="PANTHER" id="PTHR46250:SF15">
    <property type="entry name" value="OS01G0523800 PROTEIN"/>
    <property type="match status" value="1"/>
</dbReference>
<comment type="caution">
    <text evidence="1">The sequence shown here is derived from an EMBL/GenBank/DDBJ whole genome shotgun (WGS) entry which is preliminary data.</text>
</comment>
<organism evidence="1 2">
    <name type="scientific">Actinidia chinensis var. chinensis</name>
    <name type="common">Chinese soft-hair kiwi</name>
    <dbReference type="NCBI Taxonomy" id="1590841"/>
    <lineage>
        <taxon>Eukaryota</taxon>
        <taxon>Viridiplantae</taxon>
        <taxon>Streptophyta</taxon>
        <taxon>Embryophyta</taxon>
        <taxon>Tracheophyta</taxon>
        <taxon>Spermatophyta</taxon>
        <taxon>Magnoliopsida</taxon>
        <taxon>eudicotyledons</taxon>
        <taxon>Gunneridae</taxon>
        <taxon>Pentapetalae</taxon>
        <taxon>asterids</taxon>
        <taxon>Ericales</taxon>
        <taxon>Actinidiaceae</taxon>
        <taxon>Actinidia</taxon>
    </lineage>
</organism>
<dbReference type="InParanoid" id="A0A2R6QIE4"/>
<reference evidence="2" key="2">
    <citation type="journal article" date="2018" name="BMC Genomics">
        <title>A manually annotated Actinidia chinensis var. chinensis (kiwifruit) genome highlights the challenges associated with draft genomes and gene prediction in plants.</title>
        <authorList>
            <person name="Pilkington S.M."/>
            <person name="Crowhurst R."/>
            <person name="Hilario E."/>
            <person name="Nardozza S."/>
            <person name="Fraser L."/>
            <person name="Peng Y."/>
            <person name="Gunaseelan K."/>
            <person name="Simpson R."/>
            <person name="Tahir J."/>
            <person name="Deroles S.C."/>
            <person name="Templeton K."/>
            <person name="Luo Z."/>
            <person name="Davy M."/>
            <person name="Cheng C."/>
            <person name="McNeilage M."/>
            <person name="Scaglione D."/>
            <person name="Liu Y."/>
            <person name="Zhang Q."/>
            <person name="Datson P."/>
            <person name="De Silva N."/>
            <person name="Gardiner S.E."/>
            <person name="Bassett H."/>
            <person name="Chagne D."/>
            <person name="McCallum J."/>
            <person name="Dzierzon H."/>
            <person name="Deng C."/>
            <person name="Wang Y.Y."/>
            <person name="Barron L."/>
            <person name="Manako K."/>
            <person name="Bowen J."/>
            <person name="Foster T.M."/>
            <person name="Erridge Z.A."/>
            <person name="Tiffin H."/>
            <person name="Waite C.N."/>
            <person name="Davies K.M."/>
            <person name="Grierson E.P."/>
            <person name="Laing W.A."/>
            <person name="Kirk R."/>
            <person name="Chen X."/>
            <person name="Wood M."/>
            <person name="Montefiori M."/>
            <person name="Brummell D.A."/>
            <person name="Schwinn K.E."/>
            <person name="Catanach A."/>
            <person name="Fullerton C."/>
            <person name="Li D."/>
            <person name="Meiyalaghan S."/>
            <person name="Nieuwenhuizen N."/>
            <person name="Read N."/>
            <person name="Prakash R."/>
            <person name="Hunter D."/>
            <person name="Zhang H."/>
            <person name="McKenzie M."/>
            <person name="Knabel M."/>
            <person name="Harris A."/>
            <person name="Allan A.C."/>
            <person name="Gleave A."/>
            <person name="Chen A."/>
            <person name="Janssen B.J."/>
            <person name="Plunkett B."/>
            <person name="Ampomah-Dwamena C."/>
            <person name="Voogd C."/>
            <person name="Leif D."/>
            <person name="Lafferty D."/>
            <person name="Souleyre E.J.F."/>
            <person name="Varkonyi-Gasic E."/>
            <person name="Gambi F."/>
            <person name="Hanley J."/>
            <person name="Yao J.L."/>
            <person name="Cheung J."/>
            <person name="David K.M."/>
            <person name="Warren B."/>
            <person name="Marsh K."/>
            <person name="Snowden K.C."/>
            <person name="Lin-Wang K."/>
            <person name="Brian L."/>
            <person name="Martinez-Sanchez M."/>
            <person name="Wang M."/>
            <person name="Ileperuma N."/>
            <person name="Macnee N."/>
            <person name="Campin R."/>
            <person name="McAtee P."/>
            <person name="Drummond R.S.M."/>
            <person name="Espley R.V."/>
            <person name="Ireland H.S."/>
            <person name="Wu R."/>
            <person name="Atkinson R.G."/>
            <person name="Karunairetnam S."/>
            <person name="Bulley S."/>
            <person name="Chunkath S."/>
            <person name="Hanley Z."/>
            <person name="Storey R."/>
            <person name="Thrimawithana A.H."/>
            <person name="Thomson S."/>
            <person name="David C."/>
            <person name="Testolin R."/>
            <person name="Huang H."/>
            <person name="Hellens R.P."/>
            <person name="Schaffer R.J."/>
        </authorList>
    </citation>
    <scope>NUCLEOTIDE SEQUENCE [LARGE SCALE GENOMIC DNA]</scope>
    <source>
        <strain evidence="2">cv. Red5</strain>
    </source>
</reference>
<sequence>MLSGVGWSGFEWDPDINMVVSHPPTSLTLSASQVMGNYSHKDASQWRNRNFPLYDTLCTVFGKDRATGKDVTAEDVLEELSRNEKNVDKQNLGLGVGVEEVEHYISNASTNDEGNSHSVDLDIAMKRGKINEELRKLSTLSRIEYHRALLAIARDHEMTVCFFTLEDEEKEDFVKTREICGVHSFGVFI</sequence>
<keyword evidence="2" id="KW-1185">Reference proteome</keyword>
<dbReference type="EMBL" id="NKQK01000016">
    <property type="protein sequence ID" value="PSS08378.1"/>
    <property type="molecule type" value="Genomic_DNA"/>
</dbReference>
<evidence type="ECO:0000313" key="1">
    <source>
        <dbReference type="EMBL" id="PSS08378.1"/>
    </source>
</evidence>
<reference evidence="1 2" key="1">
    <citation type="submission" date="2017-07" db="EMBL/GenBank/DDBJ databases">
        <title>An improved, manually edited Actinidia chinensis var. chinensis (kiwifruit) genome highlights the challenges associated with draft genomes and gene prediction in plants.</title>
        <authorList>
            <person name="Pilkington S."/>
            <person name="Crowhurst R."/>
            <person name="Hilario E."/>
            <person name="Nardozza S."/>
            <person name="Fraser L."/>
            <person name="Peng Y."/>
            <person name="Gunaseelan K."/>
            <person name="Simpson R."/>
            <person name="Tahir J."/>
            <person name="Deroles S."/>
            <person name="Templeton K."/>
            <person name="Luo Z."/>
            <person name="Davy M."/>
            <person name="Cheng C."/>
            <person name="Mcneilage M."/>
            <person name="Scaglione D."/>
            <person name="Liu Y."/>
            <person name="Zhang Q."/>
            <person name="Datson P."/>
            <person name="De Silva N."/>
            <person name="Gardiner S."/>
            <person name="Bassett H."/>
            <person name="Chagne D."/>
            <person name="Mccallum J."/>
            <person name="Dzierzon H."/>
            <person name="Deng C."/>
            <person name="Wang Y.-Y."/>
            <person name="Barron N."/>
            <person name="Manako K."/>
            <person name="Bowen J."/>
            <person name="Foster T."/>
            <person name="Erridge Z."/>
            <person name="Tiffin H."/>
            <person name="Waite C."/>
            <person name="Davies K."/>
            <person name="Grierson E."/>
            <person name="Laing W."/>
            <person name="Kirk R."/>
            <person name="Chen X."/>
            <person name="Wood M."/>
            <person name="Montefiori M."/>
            <person name="Brummell D."/>
            <person name="Schwinn K."/>
            <person name="Catanach A."/>
            <person name="Fullerton C."/>
            <person name="Li D."/>
            <person name="Meiyalaghan S."/>
            <person name="Nieuwenhuizen N."/>
            <person name="Read N."/>
            <person name="Prakash R."/>
            <person name="Hunter D."/>
            <person name="Zhang H."/>
            <person name="Mckenzie M."/>
            <person name="Knabel M."/>
            <person name="Harris A."/>
            <person name="Allan A."/>
            <person name="Chen A."/>
            <person name="Janssen B."/>
            <person name="Plunkett B."/>
            <person name="Dwamena C."/>
            <person name="Voogd C."/>
            <person name="Leif D."/>
            <person name="Lafferty D."/>
            <person name="Souleyre E."/>
            <person name="Varkonyi-Gasic E."/>
            <person name="Gambi F."/>
            <person name="Hanley J."/>
            <person name="Yao J.-L."/>
            <person name="Cheung J."/>
            <person name="David K."/>
            <person name="Warren B."/>
            <person name="Marsh K."/>
            <person name="Snowden K."/>
            <person name="Lin-Wang K."/>
            <person name="Brian L."/>
            <person name="Martinez-Sanchez M."/>
            <person name="Wang M."/>
            <person name="Ileperuma N."/>
            <person name="Macnee N."/>
            <person name="Campin R."/>
            <person name="Mcatee P."/>
            <person name="Drummond R."/>
            <person name="Espley R."/>
            <person name="Ireland H."/>
            <person name="Wu R."/>
            <person name="Atkinson R."/>
            <person name="Karunairetnam S."/>
            <person name="Bulley S."/>
            <person name="Chunkath S."/>
            <person name="Hanley Z."/>
            <person name="Storey R."/>
            <person name="Thrimawithana A."/>
            <person name="Thomson S."/>
            <person name="David C."/>
            <person name="Testolin R."/>
        </authorList>
    </citation>
    <scope>NUCLEOTIDE SEQUENCE [LARGE SCALE GENOMIC DNA]</scope>
    <source>
        <strain evidence="2">cv. Red5</strain>
        <tissue evidence="1">Young leaf</tissue>
    </source>
</reference>
<dbReference type="PANTHER" id="PTHR46250">
    <property type="entry name" value="MYB/SANT-LIKE DNA-BINDING DOMAIN PROTEIN-RELATED"/>
    <property type="match status" value="1"/>
</dbReference>
<dbReference type="Proteomes" id="UP000241394">
    <property type="component" value="Chromosome LG16"/>
</dbReference>